<evidence type="ECO:0000313" key="2">
    <source>
        <dbReference type="Proteomes" id="UP001162501"/>
    </source>
</evidence>
<reference evidence="1" key="1">
    <citation type="submission" date="2023-05" db="EMBL/GenBank/DDBJ databases">
        <authorList>
            <consortium name="ELIXIR-Norway"/>
        </authorList>
    </citation>
    <scope>NUCLEOTIDE SEQUENCE</scope>
</reference>
<accession>A0AC60A740</accession>
<dbReference type="Proteomes" id="UP001162501">
    <property type="component" value="Chromosome 9"/>
</dbReference>
<sequence>MLVYNLQVESLPCEKILGLQAQETASQVVLGDCPTEAGEEVRPHHKEANELLSGASSEGCNDSVRSTGARGSGRLAPPVRDG</sequence>
<name>A0AC60A740_RANTA</name>
<reference evidence="1" key="2">
    <citation type="submission" date="2025-03" db="EMBL/GenBank/DDBJ databases">
        <authorList>
            <consortium name="ELIXIR-Norway"/>
            <consortium name="Elixir Norway"/>
        </authorList>
    </citation>
    <scope>NUCLEOTIDE SEQUENCE</scope>
</reference>
<organism evidence="1 2">
    <name type="scientific">Rangifer tarandus platyrhynchus</name>
    <name type="common">Svalbard reindeer</name>
    <dbReference type="NCBI Taxonomy" id="3082113"/>
    <lineage>
        <taxon>Eukaryota</taxon>
        <taxon>Metazoa</taxon>
        <taxon>Chordata</taxon>
        <taxon>Craniata</taxon>
        <taxon>Vertebrata</taxon>
        <taxon>Euteleostomi</taxon>
        <taxon>Mammalia</taxon>
        <taxon>Eutheria</taxon>
        <taxon>Laurasiatheria</taxon>
        <taxon>Artiodactyla</taxon>
        <taxon>Ruminantia</taxon>
        <taxon>Pecora</taxon>
        <taxon>Cervidae</taxon>
        <taxon>Odocoileinae</taxon>
        <taxon>Rangifer</taxon>
    </lineage>
</organism>
<dbReference type="EMBL" id="OX596093">
    <property type="protein sequence ID" value="CAN0567844.1"/>
    <property type="molecule type" value="Genomic_DNA"/>
</dbReference>
<protein>
    <submittedName>
        <fullName evidence="1">Uncharacterized protein</fullName>
    </submittedName>
</protein>
<gene>
    <name evidence="1" type="ORF">MRATA1EN22A_LOCUS27708</name>
</gene>
<evidence type="ECO:0000313" key="1">
    <source>
        <dbReference type="EMBL" id="CAN0567844.1"/>
    </source>
</evidence>
<proteinExistence type="predicted"/>